<proteinExistence type="predicted"/>
<protein>
    <submittedName>
        <fullName evidence="1">Uncharacterized protein</fullName>
    </submittedName>
</protein>
<accession>A0AAP0PF82</accession>
<keyword evidence="2" id="KW-1185">Reference proteome</keyword>
<dbReference type="EMBL" id="JBBNAF010000005">
    <property type="protein sequence ID" value="KAK9142943.1"/>
    <property type="molecule type" value="Genomic_DNA"/>
</dbReference>
<reference evidence="1 2" key="1">
    <citation type="submission" date="2024-01" db="EMBL/GenBank/DDBJ databases">
        <title>Genome assemblies of Stephania.</title>
        <authorList>
            <person name="Yang L."/>
        </authorList>
    </citation>
    <scope>NUCLEOTIDE SEQUENCE [LARGE SCALE GENOMIC DNA]</scope>
    <source>
        <strain evidence="1">YNDBR</strain>
        <tissue evidence="1">Leaf</tissue>
    </source>
</reference>
<name>A0AAP0PF82_9MAGN</name>
<organism evidence="1 2">
    <name type="scientific">Stephania yunnanensis</name>
    <dbReference type="NCBI Taxonomy" id="152371"/>
    <lineage>
        <taxon>Eukaryota</taxon>
        <taxon>Viridiplantae</taxon>
        <taxon>Streptophyta</taxon>
        <taxon>Embryophyta</taxon>
        <taxon>Tracheophyta</taxon>
        <taxon>Spermatophyta</taxon>
        <taxon>Magnoliopsida</taxon>
        <taxon>Ranunculales</taxon>
        <taxon>Menispermaceae</taxon>
        <taxon>Menispermoideae</taxon>
        <taxon>Cissampelideae</taxon>
        <taxon>Stephania</taxon>
    </lineage>
</organism>
<dbReference type="AlphaFoldDB" id="A0AAP0PF82"/>
<evidence type="ECO:0000313" key="1">
    <source>
        <dbReference type="EMBL" id="KAK9142943.1"/>
    </source>
</evidence>
<sequence length="108" mass="12419">MRAGLRLKGGVLYHVNLHITQTSVKKPPLVHLPLIYHEAIQKICPLHFSVGHQIYRFCRHADIASSWIFGMESSAVHKCGHAEPTYGRDYGHKRPQVKIRFRHIVTDD</sequence>
<dbReference type="Proteomes" id="UP001420932">
    <property type="component" value="Unassembled WGS sequence"/>
</dbReference>
<comment type="caution">
    <text evidence="1">The sequence shown here is derived from an EMBL/GenBank/DDBJ whole genome shotgun (WGS) entry which is preliminary data.</text>
</comment>
<gene>
    <name evidence="1" type="ORF">Syun_012343</name>
</gene>
<evidence type="ECO:0000313" key="2">
    <source>
        <dbReference type="Proteomes" id="UP001420932"/>
    </source>
</evidence>